<reference evidence="2 3" key="1">
    <citation type="submission" date="2023-11" db="EMBL/GenBank/DDBJ databases">
        <title>Plant-associative lifestyle of Vibrio porteresiae and its evolutionary dynamics.</title>
        <authorList>
            <person name="Rameshkumar N."/>
            <person name="Kirti K."/>
        </authorList>
    </citation>
    <scope>NUCLEOTIDE SEQUENCE [LARGE SCALE GENOMIC DNA]</scope>
    <source>
        <strain evidence="2 3">MSSRF30</strain>
    </source>
</reference>
<organism evidence="2 3">
    <name type="scientific">Vibrio porteresiae DSM 19223</name>
    <dbReference type="NCBI Taxonomy" id="1123496"/>
    <lineage>
        <taxon>Bacteria</taxon>
        <taxon>Pseudomonadati</taxon>
        <taxon>Pseudomonadota</taxon>
        <taxon>Gammaproteobacteria</taxon>
        <taxon>Vibrionales</taxon>
        <taxon>Vibrionaceae</taxon>
        <taxon>Vibrio</taxon>
    </lineage>
</organism>
<accession>A0ABZ0Q8H9</accession>
<feature type="transmembrane region" description="Helical" evidence="1">
    <location>
        <begin position="36"/>
        <end position="61"/>
    </location>
</feature>
<dbReference type="RefSeq" id="WP_261892435.1">
    <property type="nucleotide sequence ID" value="NZ_AP024895.1"/>
</dbReference>
<dbReference type="Proteomes" id="UP001304071">
    <property type="component" value="Chromosome 1"/>
</dbReference>
<keyword evidence="1" id="KW-0472">Membrane</keyword>
<keyword evidence="3" id="KW-1185">Reference proteome</keyword>
<evidence type="ECO:0000256" key="1">
    <source>
        <dbReference type="SAM" id="Phobius"/>
    </source>
</evidence>
<proteinExistence type="predicted"/>
<keyword evidence="1" id="KW-1133">Transmembrane helix</keyword>
<name>A0ABZ0Q8H9_9VIBR</name>
<gene>
    <name evidence="2" type="ORF">R8Z52_11455</name>
</gene>
<keyword evidence="1" id="KW-0812">Transmembrane</keyword>
<evidence type="ECO:0000313" key="2">
    <source>
        <dbReference type="EMBL" id="WPC72744.1"/>
    </source>
</evidence>
<sequence>MQKIIASSVALMLCMNLTACGTIMHPERKGQVDGRIDVGIAALDAIGLLFFFIPGVVAFAVDFSNGTIYLPGGHSAHLSSDQMKTIAANGQVDLSELSHVASAYVPQAKNVQDYQVEPVANSQQLAMLFEQQNSLFAAR</sequence>
<protein>
    <submittedName>
        <fullName evidence="2">Polyribonucleotide nucleotidyltransferase</fullName>
    </submittedName>
</protein>
<evidence type="ECO:0000313" key="3">
    <source>
        <dbReference type="Proteomes" id="UP001304071"/>
    </source>
</evidence>
<dbReference type="EMBL" id="CP138203">
    <property type="protein sequence ID" value="WPC72744.1"/>
    <property type="molecule type" value="Genomic_DNA"/>
</dbReference>